<evidence type="ECO:0000313" key="2">
    <source>
        <dbReference type="Proteomes" id="UP000887013"/>
    </source>
</evidence>
<name>A0A8X6Q017_NEPPI</name>
<accession>A0A8X6Q017</accession>
<comment type="caution">
    <text evidence="1">The sequence shown here is derived from an EMBL/GenBank/DDBJ whole genome shotgun (WGS) entry which is preliminary data.</text>
</comment>
<proteinExistence type="predicted"/>
<dbReference type="AlphaFoldDB" id="A0A8X6Q017"/>
<gene>
    <name evidence="1" type="ORF">NPIL_116311</name>
</gene>
<organism evidence="1 2">
    <name type="scientific">Nephila pilipes</name>
    <name type="common">Giant wood spider</name>
    <name type="synonym">Nephila maculata</name>
    <dbReference type="NCBI Taxonomy" id="299642"/>
    <lineage>
        <taxon>Eukaryota</taxon>
        <taxon>Metazoa</taxon>
        <taxon>Ecdysozoa</taxon>
        <taxon>Arthropoda</taxon>
        <taxon>Chelicerata</taxon>
        <taxon>Arachnida</taxon>
        <taxon>Araneae</taxon>
        <taxon>Araneomorphae</taxon>
        <taxon>Entelegynae</taxon>
        <taxon>Araneoidea</taxon>
        <taxon>Nephilidae</taxon>
        <taxon>Nephila</taxon>
    </lineage>
</organism>
<keyword evidence="2" id="KW-1185">Reference proteome</keyword>
<reference evidence="1" key="1">
    <citation type="submission" date="2020-08" db="EMBL/GenBank/DDBJ databases">
        <title>Multicomponent nature underlies the extraordinary mechanical properties of spider dragline silk.</title>
        <authorList>
            <person name="Kono N."/>
            <person name="Nakamura H."/>
            <person name="Mori M."/>
            <person name="Yoshida Y."/>
            <person name="Ohtoshi R."/>
            <person name="Malay A.D."/>
            <person name="Moran D.A.P."/>
            <person name="Tomita M."/>
            <person name="Numata K."/>
            <person name="Arakawa K."/>
        </authorList>
    </citation>
    <scope>NUCLEOTIDE SEQUENCE</scope>
</reference>
<dbReference type="Proteomes" id="UP000887013">
    <property type="component" value="Unassembled WGS sequence"/>
</dbReference>
<dbReference type="EMBL" id="BMAW01121181">
    <property type="protein sequence ID" value="GFT92977.1"/>
    <property type="molecule type" value="Genomic_DNA"/>
</dbReference>
<sequence length="116" mass="12919">MGKCMPVSTLHPLFARSVKKTYLTFPMWLLPTSQTHFPEFSSFSPRVLDSITPESAAACLRRCRNSAPGPDKISYPTLETIQIQACFIISTEFSICIKIKCIPSGRILCCISYPKG</sequence>
<protein>
    <submittedName>
        <fullName evidence="1">Uncharacterized protein</fullName>
    </submittedName>
</protein>
<evidence type="ECO:0000313" key="1">
    <source>
        <dbReference type="EMBL" id="GFT92977.1"/>
    </source>
</evidence>